<dbReference type="RefSeq" id="XP_016985950.1">
    <property type="nucleotide sequence ID" value="XM_017130461.1"/>
</dbReference>
<organism evidence="3">
    <name type="scientific">Drosophila rhopaloa</name>
    <name type="common">Fruit fly</name>
    <dbReference type="NCBI Taxonomy" id="1041015"/>
    <lineage>
        <taxon>Eukaryota</taxon>
        <taxon>Metazoa</taxon>
        <taxon>Ecdysozoa</taxon>
        <taxon>Arthropoda</taxon>
        <taxon>Hexapoda</taxon>
        <taxon>Insecta</taxon>
        <taxon>Pterygota</taxon>
        <taxon>Neoptera</taxon>
        <taxon>Endopterygota</taxon>
        <taxon>Diptera</taxon>
        <taxon>Brachycera</taxon>
        <taxon>Muscomorpha</taxon>
        <taxon>Ephydroidea</taxon>
        <taxon>Drosophilidae</taxon>
        <taxon>Drosophila</taxon>
        <taxon>Sophophora</taxon>
    </lineage>
</organism>
<feature type="domain" description="H15" evidence="2">
    <location>
        <begin position="1"/>
        <end position="58"/>
    </location>
</feature>
<protein>
    <submittedName>
        <fullName evidence="3">Histone H1-like</fullName>
    </submittedName>
</protein>
<feature type="non-terminal residue" evidence="3">
    <location>
        <position position="111"/>
    </location>
</feature>
<feature type="compositionally biased region" description="Basic residues" evidence="1">
    <location>
        <begin position="98"/>
        <end position="111"/>
    </location>
</feature>
<dbReference type="GO" id="GO:0006334">
    <property type="term" value="P:nucleosome assembly"/>
    <property type="evidence" value="ECO:0007669"/>
    <property type="project" value="InterPro"/>
</dbReference>
<sequence length="111" mass="11737">IWIRWHCTAIAPANSANGGRDAQKLAPFIKKYLKSAVVNGKLIQTKEKGASGSFKLSASAAKDPRPKVASAEKKVKSRKVAVKKTGATAKKAAGAADKKHKIKKAVATKKT</sequence>
<feature type="region of interest" description="Disordered" evidence="1">
    <location>
        <begin position="50"/>
        <end position="111"/>
    </location>
</feature>
<evidence type="ECO:0000259" key="2">
    <source>
        <dbReference type="PROSITE" id="PS51504"/>
    </source>
</evidence>
<feature type="compositionally biased region" description="Low complexity" evidence="1">
    <location>
        <begin position="83"/>
        <end position="95"/>
    </location>
</feature>
<dbReference type="AlphaFoldDB" id="A0A6P4F691"/>
<feature type="non-terminal residue" evidence="3">
    <location>
        <position position="1"/>
    </location>
</feature>
<accession>A0A6P4F691</accession>
<dbReference type="InterPro" id="IPR005818">
    <property type="entry name" value="Histone_H1/H5_H15"/>
</dbReference>
<dbReference type="SUPFAM" id="SSF46785">
    <property type="entry name" value="Winged helix' DNA-binding domain"/>
    <property type="match status" value="1"/>
</dbReference>
<dbReference type="PROSITE" id="PS51504">
    <property type="entry name" value="H15"/>
    <property type="match status" value="1"/>
</dbReference>
<dbReference type="InterPro" id="IPR036390">
    <property type="entry name" value="WH_DNA-bd_sf"/>
</dbReference>
<feature type="compositionally biased region" description="Basic and acidic residues" evidence="1">
    <location>
        <begin position="62"/>
        <end position="74"/>
    </location>
</feature>
<evidence type="ECO:0000313" key="3">
    <source>
        <dbReference type="RefSeq" id="XP_016985950.1"/>
    </source>
</evidence>
<gene>
    <name evidence="3" type="primary">LOC108049316</name>
</gene>
<evidence type="ECO:0000256" key="1">
    <source>
        <dbReference type="SAM" id="MobiDB-lite"/>
    </source>
</evidence>
<dbReference type="Gene3D" id="1.10.10.10">
    <property type="entry name" value="Winged helix-like DNA-binding domain superfamily/Winged helix DNA-binding domain"/>
    <property type="match status" value="1"/>
</dbReference>
<reference evidence="3" key="1">
    <citation type="submission" date="2025-08" db="UniProtKB">
        <authorList>
            <consortium name="RefSeq"/>
        </authorList>
    </citation>
    <scope>IDENTIFICATION</scope>
</reference>
<proteinExistence type="predicted"/>
<name>A0A6P4F691_DRORH</name>
<dbReference type="Pfam" id="PF00538">
    <property type="entry name" value="Linker_histone"/>
    <property type="match status" value="1"/>
</dbReference>
<dbReference type="GO" id="GO:0000786">
    <property type="term" value="C:nucleosome"/>
    <property type="evidence" value="ECO:0007669"/>
    <property type="project" value="InterPro"/>
</dbReference>
<dbReference type="GO" id="GO:0003677">
    <property type="term" value="F:DNA binding"/>
    <property type="evidence" value="ECO:0007669"/>
    <property type="project" value="InterPro"/>
</dbReference>
<dbReference type="InterPro" id="IPR036388">
    <property type="entry name" value="WH-like_DNA-bd_sf"/>
</dbReference>
<dbReference type="OrthoDB" id="8251629at2759"/>